<reference evidence="1" key="1">
    <citation type="journal article" date="2020" name="Stud. Mycol.">
        <title>101 Dothideomycetes genomes: a test case for predicting lifestyles and emergence of pathogens.</title>
        <authorList>
            <person name="Haridas S."/>
            <person name="Albert R."/>
            <person name="Binder M."/>
            <person name="Bloem J."/>
            <person name="Labutti K."/>
            <person name="Salamov A."/>
            <person name="Andreopoulos B."/>
            <person name="Baker S."/>
            <person name="Barry K."/>
            <person name="Bills G."/>
            <person name="Bluhm B."/>
            <person name="Cannon C."/>
            <person name="Castanera R."/>
            <person name="Culley D."/>
            <person name="Daum C."/>
            <person name="Ezra D."/>
            <person name="Gonzalez J."/>
            <person name="Henrissat B."/>
            <person name="Kuo A."/>
            <person name="Liang C."/>
            <person name="Lipzen A."/>
            <person name="Lutzoni F."/>
            <person name="Magnuson J."/>
            <person name="Mondo S."/>
            <person name="Nolan M."/>
            <person name="Ohm R."/>
            <person name="Pangilinan J."/>
            <person name="Park H.-J."/>
            <person name="Ramirez L."/>
            <person name="Alfaro M."/>
            <person name="Sun H."/>
            <person name="Tritt A."/>
            <person name="Yoshinaga Y."/>
            <person name="Zwiers L.-H."/>
            <person name="Turgeon B."/>
            <person name="Goodwin S."/>
            <person name="Spatafora J."/>
            <person name="Crous P."/>
            <person name="Grigoriev I."/>
        </authorList>
    </citation>
    <scope>NUCLEOTIDE SEQUENCE</scope>
    <source>
        <strain evidence="1">ATCC 200398</strain>
    </source>
</reference>
<proteinExistence type="predicted"/>
<organism evidence="1 2">
    <name type="scientific">Lindgomyces ingoldianus</name>
    <dbReference type="NCBI Taxonomy" id="673940"/>
    <lineage>
        <taxon>Eukaryota</taxon>
        <taxon>Fungi</taxon>
        <taxon>Dikarya</taxon>
        <taxon>Ascomycota</taxon>
        <taxon>Pezizomycotina</taxon>
        <taxon>Dothideomycetes</taxon>
        <taxon>Pleosporomycetidae</taxon>
        <taxon>Pleosporales</taxon>
        <taxon>Lindgomycetaceae</taxon>
        <taxon>Lindgomyces</taxon>
    </lineage>
</organism>
<gene>
    <name evidence="1" type="ORF">BDR25DRAFT_355240</name>
</gene>
<evidence type="ECO:0000313" key="2">
    <source>
        <dbReference type="Proteomes" id="UP000799755"/>
    </source>
</evidence>
<name>A0ACB6QV93_9PLEO</name>
<dbReference type="EMBL" id="MU003507">
    <property type="protein sequence ID" value="KAF2470771.1"/>
    <property type="molecule type" value="Genomic_DNA"/>
</dbReference>
<accession>A0ACB6QV93</accession>
<sequence length="342" mass="39147">MVFSVTELSKLYYATCWGPELLLALSHMTAINPVPHASGAPPSFTDGYRAGFWQSYSHFKVKGVNFDRLGYNSKTEHEWDNVIPQIALSLLSTISNKNIVDRHLVIHQMPTLLHDVSCHFLQGRDSSCHRLRSSNRVRFPAIRPMPIAFYAQILPYARKRDLLCIIFGTHTRFVIRPSLGQSVITSWWEKHFSGKIKGEIVELFTRGKREKKDIILYYPTIFLQSFTKKMTSTCHCSHYDMAIYRPTLSRNGRMEYSCEGQRGEWCRKREVKDCAEGHTLVDLCLPSLDLHPAFWQDAFNTNAVVLQNPFLYNAASNATMLHHNQNARSPSNTIHPNSTGRG</sequence>
<protein>
    <submittedName>
        <fullName evidence="1">Uncharacterized protein</fullName>
    </submittedName>
</protein>
<evidence type="ECO:0000313" key="1">
    <source>
        <dbReference type="EMBL" id="KAF2470771.1"/>
    </source>
</evidence>
<comment type="caution">
    <text evidence="1">The sequence shown here is derived from an EMBL/GenBank/DDBJ whole genome shotgun (WGS) entry which is preliminary data.</text>
</comment>
<keyword evidence="2" id="KW-1185">Reference proteome</keyword>
<dbReference type="Proteomes" id="UP000799755">
    <property type="component" value="Unassembled WGS sequence"/>
</dbReference>